<evidence type="ECO:0000313" key="3">
    <source>
        <dbReference type="Ensembl" id="ENSPEMP00000033763.1"/>
    </source>
</evidence>
<accession>A0A8C8UK07</accession>
<dbReference type="GO" id="GO:0005839">
    <property type="term" value="C:proteasome core complex"/>
    <property type="evidence" value="ECO:0007669"/>
    <property type="project" value="InterPro"/>
</dbReference>
<keyword evidence="4" id="KW-1185">Reference proteome</keyword>
<protein>
    <submittedName>
        <fullName evidence="3">Uncharacterized protein</fullName>
    </submittedName>
</protein>
<keyword evidence="2" id="KW-0539">Nucleus</keyword>
<dbReference type="SUPFAM" id="SSF56235">
    <property type="entry name" value="N-terminal nucleophile aminohydrolases (Ntn hydrolases)"/>
    <property type="match status" value="1"/>
</dbReference>
<dbReference type="PANTHER" id="PTHR11599">
    <property type="entry name" value="PROTEASOME SUBUNIT ALPHA/BETA"/>
    <property type="match status" value="1"/>
</dbReference>
<reference evidence="3" key="3">
    <citation type="submission" date="2025-09" db="UniProtKB">
        <authorList>
            <consortium name="Ensembl"/>
        </authorList>
    </citation>
    <scope>IDENTIFICATION</scope>
</reference>
<dbReference type="Ensembl" id="ENSPEMT00000042628.1">
    <property type="protein sequence ID" value="ENSPEMP00000033763.1"/>
    <property type="gene ID" value="ENSPEMG00000028818.1"/>
</dbReference>
<sequence>MAFAGLTADARIVINRAYIECQSHWLTVQDPVTVEYITCSITGLKQHHTRAVSTGHLTSLPPPDYQPEPLGTYHAWKANAIGWSTKSVHEFLEESYTDDETDYLTIKLVTKALLAVVQSGGKNTELAVLRQNHPLNILNPEEFEKFVRVEQQQQQQAQKQMQ</sequence>
<evidence type="ECO:0000313" key="4">
    <source>
        <dbReference type="Proteomes" id="UP000694547"/>
    </source>
</evidence>
<name>A0A8C8UK07_PERMB</name>
<dbReference type="Gene3D" id="3.60.20.10">
    <property type="entry name" value="Glutamine Phosphoribosylpyrophosphate, subunit 1, domain 1"/>
    <property type="match status" value="1"/>
</dbReference>
<dbReference type="InterPro" id="IPR029055">
    <property type="entry name" value="Ntn_hydrolases_N"/>
</dbReference>
<reference evidence="3 4" key="1">
    <citation type="submission" date="2018-10" db="EMBL/GenBank/DDBJ databases">
        <title>Improved assembly of the deer mouse Peromyscus maniculatus genome.</title>
        <authorList>
            <person name="Lassance J.-M."/>
            <person name="Hoekstra H.E."/>
        </authorList>
    </citation>
    <scope>NUCLEOTIDE SEQUENCE [LARGE SCALE GENOMIC DNA]</scope>
</reference>
<dbReference type="InterPro" id="IPR050115">
    <property type="entry name" value="Proteasome_alpha"/>
</dbReference>
<proteinExistence type="predicted"/>
<keyword evidence="1" id="KW-0647">Proteasome</keyword>
<organism evidence="3 4">
    <name type="scientific">Peromyscus maniculatus bairdii</name>
    <name type="common">Prairie deer mouse</name>
    <dbReference type="NCBI Taxonomy" id="230844"/>
    <lineage>
        <taxon>Eukaryota</taxon>
        <taxon>Metazoa</taxon>
        <taxon>Chordata</taxon>
        <taxon>Craniata</taxon>
        <taxon>Vertebrata</taxon>
        <taxon>Euteleostomi</taxon>
        <taxon>Mammalia</taxon>
        <taxon>Eutheria</taxon>
        <taxon>Euarchontoglires</taxon>
        <taxon>Glires</taxon>
        <taxon>Rodentia</taxon>
        <taxon>Myomorpha</taxon>
        <taxon>Muroidea</taxon>
        <taxon>Cricetidae</taxon>
        <taxon>Neotominae</taxon>
        <taxon>Peromyscus</taxon>
    </lineage>
</organism>
<dbReference type="GO" id="GO:0051603">
    <property type="term" value="P:proteolysis involved in protein catabolic process"/>
    <property type="evidence" value="ECO:0007669"/>
    <property type="project" value="InterPro"/>
</dbReference>
<dbReference type="InterPro" id="IPR001353">
    <property type="entry name" value="Proteasome_sua/b"/>
</dbReference>
<evidence type="ECO:0000256" key="2">
    <source>
        <dbReference type="ARBA" id="ARBA00023242"/>
    </source>
</evidence>
<reference evidence="3" key="2">
    <citation type="submission" date="2025-08" db="UniProtKB">
        <authorList>
            <consortium name="Ensembl"/>
        </authorList>
    </citation>
    <scope>IDENTIFICATION</scope>
</reference>
<evidence type="ECO:0000256" key="1">
    <source>
        <dbReference type="ARBA" id="ARBA00022942"/>
    </source>
</evidence>
<dbReference type="Pfam" id="PF00227">
    <property type="entry name" value="Proteasome"/>
    <property type="match status" value="2"/>
</dbReference>
<dbReference type="Proteomes" id="UP000694547">
    <property type="component" value="Chromosome 7"/>
</dbReference>
<dbReference type="AlphaFoldDB" id="A0A8C8UK07"/>
<dbReference type="GeneTree" id="ENSGT00940000159695"/>